<gene>
    <name evidence="1" type="ORF">KHU32_01060</name>
</gene>
<keyword evidence="2" id="KW-1185">Reference proteome</keyword>
<organism evidence="1 2">
    <name type="scientific">Roseococcus pinisoli</name>
    <dbReference type="NCBI Taxonomy" id="2835040"/>
    <lineage>
        <taxon>Bacteria</taxon>
        <taxon>Pseudomonadati</taxon>
        <taxon>Pseudomonadota</taxon>
        <taxon>Alphaproteobacteria</taxon>
        <taxon>Acetobacterales</taxon>
        <taxon>Roseomonadaceae</taxon>
        <taxon>Roseococcus</taxon>
    </lineage>
</organism>
<dbReference type="RefSeq" id="WP_213668201.1">
    <property type="nucleotide sequence ID" value="NZ_JAHCDA010000001.1"/>
</dbReference>
<accession>A0ABS5Q786</accession>
<protein>
    <submittedName>
        <fullName evidence="1">Uncharacterized protein</fullName>
    </submittedName>
</protein>
<dbReference type="Proteomes" id="UP000766336">
    <property type="component" value="Unassembled WGS sequence"/>
</dbReference>
<proteinExistence type="predicted"/>
<reference evidence="1 2" key="1">
    <citation type="submission" date="2021-05" db="EMBL/GenBank/DDBJ databases">
        <title>Roseococcus sp. XZZS9, whole genome shotgun sequencing project.</title>
        <authorList>
            <person name="Zhao G."/>
            <person name="Shen L."/>
        </authorList>
    </citation>
    <scope>NUCLEOTIDE SEQUENCE [LARGE SCALE GENOMIC DNA]</scope>
    <source>
        <strain evidence="1 2">XZZS9</strain>
    </source>
</reference>
<comment type="caution">
    <text evidence="1">The sequence shown here is derived from an EMBL/GenBank/DDBJ whole genome shotgun (WGS) entry which is preliminary data.</text>
</comment>
<name>A0ABS5Q786_9PROT</name>
<dbReference type="EMBL" id="JAHCDA010000001">
    <property type="protein sequence ID" value="MBS7809505.1"/>
    <property type="molecule type" value="Genomic_DNA"/>
</dbReference>
<sequence length="146" mass="15141">MAALGSLATLASAGVGLYAQNRALQQNAATQRAQAELTQKQEVARQQQLTLQQQADQRARGEQVARTVASVRARLASGGLSVDDGSAAVVTQGLKADAAAGQADSDALFRARLAAGRSSLLQPDGSLTTWLRAAPTFGNALRNLLD</sequence>
<evidence type="ECO:0000313" key="1">
    <source>
        <dbReference type="EMBL" id="MBS7809505.1"/>
    </source>
</evidence>
<evidence type="ECO:0000313" key="2">
    <source>
        <dbReference type="Proteomes" id="UP000766336"/>
    </source>
</evidence>